<dbReference type="PANTHER" id="PTHR42951:SF21">
    <property type="entry name" value="METALLO-HYDROLASE YQJP-RELATED"/>
    <property type="match status" value="1"/>
</dbReference>
<dbReference type="RefSeq" id="WP_229704258.1">
    <property type="nucleotide sequence ID" value="NZ_BMJT01000011.1"/>
</dbReference>
<dbReference type="Gene3D" id="3.60.15.10">
    <property type="entry name" value="Ribonuclease Z/Hydroxyacylglutathione hydrolase-like"/>
    <property type="match status" value="1"/>
</dbReference>
<dbReference type="Proteomes" id="UP000616608">
    <property type="component" value="Unassembled WGS sequence"/>
</dbReference>
<protein>
    <submittedName>
        <fullName evidence="2">Hydrolase</fullName>
    </submittedName>
</protein>
<sequence length="336" mass="38033">MLKKSKMNTDSNCTNMGDEEVKVHKIEIPTPYKVGDVNAFLVKGEALTIFDVGPKTQEAYGAIEQGLKTAGYTWQDVEQVVLTHHHPDHAGWTDAFPHAEIMGHEYNDLWLKHDEDFLTYHEDFYRQNLFESGLPGGIIEKSIQVRREMAWVGSQPLTKIINDGDEIPGHPGLKAIETLGHARSHFIFYDEASHEVIGGDLLLEKITPNPLIEPPLKQGEPRAKSQLEYNASLEILRALPVSTMYTGHGANLTNIIPLIDARKVRLHDQALALYEMMTKTEEITPLEATKRMYPRVYEHQFGLTLSKTVGLLDYLESLHKVTTFKRGGIIHYIRIT</sequence>
<feature type="domain" description="Metallo-beta-lactamase" evidence="1">
    <location>
        <begin position="36"/>
        <end position="248"/>
    </location>
</feature>
<dbReference type="InterPro" id="IPR001279">
    <property type="entry name" value="Metallo-B-lactamas"/>
</dbReference>
<organism evidence="2 3">
    <name type="scientific">Lysinibacillus alkalisoli</name>
    <dbReference type="NCBI Taxonomy" id="1911548"/>
    <lineage>
        <taxon>Bacteria</taxon>
        <taxon>Bacillati</taxon>
        <taxon>Bacillota</taxon>
        <taxon>Bacilli</taxon>
        <taxon>Bacillales</taxon>
        <taxon>Bacillaceae</taxon>
        <taxon>Lysinibacillus</taxon>
    </lineage>
</organism>
<dbReference type="AlphaFoldDB" id="A0A917LJM9"/>
<evidence type="ECO:0000259" key="1">
    <source>
        <dbReference type="SMART" id="SM00849"/>
    </source>
</evidence>
<evidence type="ECO:0000313" key="2">
    <source>
        <dbReference type="EMBL" id="GGG31768.1"/>
    </source>
</evidence>
<accession>A0A917LJM9</accession>
<proteinExistence type="predicted"/>
<dbReference type="Pfam" id="PF00753">
    <property type="entry name" value="Lactamase_B"/>
    <property type="match status" value="1"/>
</dbReference>
<dbReference type="GO" id="GO:0016787">
    <property type="term" value="F:hydrolase activity"/>
    <property type="evidence" value="ECO:0007669"/>
    <property type="project" value="UniProtKB-KW"/>
</dbReference>
<evidence type="ECO:0000313" key="3">
    <source>
        <dbReference type="Proteomes" id="UP000616608"/>
    </source>
</evidence>
<comment type="caution">
    <text evidence="2">The sequence shown here is derived from an EMBL/GenBank/DDBJ whole genome shotgun (WGS) entry which is preliminary data.</text>
</comment>
<reference evidence="2" key="1">
    <citation type="journal article" date="2014" name="Int. J. Syst. Evol. Microbiol.">
        <title>Complete genome sequence of Corynebacterium casei LMG S-19264T (=DSM 44701T), isolated from a smear-ripened cheese.</title>
        <authorList>
            <consortium name="US DOE Joint Genome Institute (JGI-PGF)"/>
            <person name="Walter F."/>
            <person name="Albersmeier A."/>
            <person name="Kalinowski J."/>
            <person name="Ruckert C."/>
        </authorList>
    </citation>
    <scope>NUCLEOTIDE SEQUENCE</scope>
    <source>
        <strain evidence="2">CGMCC 1.15760</strain>
    </source>
</reference>
<dbReference type="InterPro" id="IPR050855">
    <property type="entry name" value="NDM-1-like"/>
</dbReference>
<keyword evidence="3" id="KW-1185">Reference proteome</keyword>
<dbReference type="EMBL" id="BMJT01000011">
    <property type="protein sequence ID" value="GGG31768.1"/>
    <property type="molecule type" value="Genomic_DNA"/>
</dbReference>
<gene>
    <name evidence="2" type="ORF">GCM10007425_28010</name>
</gene>
<keyword evidence="2" id="KW-0378">Hydrolase</keyword>
<dbReference type="SMART" id="SM00849">
    <property type="entry name" value="Lactamase_B"/>
    <property type="match status" value="1"/>
</dbReference>
<dbReference type="SUPFAM" id="SSF56281">
    <property type="entry name" value="Metallo-hydrolase/oxidoreductase"/>
    <property type="match status" value="1"/>
</dbReference>
<name>A0A917LJM9_9BACI</name>
<reference evidence="2" key="2">
    <citation type="submission" date="2020-09" db="EMBL/GenBank/DDBJ databases">
        <authorList>
            <person name="Sun Q."/>
            <person name="Zhou Y."/>
        </authorList>
    </citation>
    <scope>NUCLEOTIDE SEQUENCE</scope>
    <source>
        <strain evidence="2">CGMCC 1.15760</strain>
    </source>
</reference>
<dbReference type="PANTHER" id="PTHR42951">
    <property type="entry name" value="METALLO-BETA-LACTAMASE DOMAIN-CONTAINING"/>
    <property type="match status" value="1"/>
</dbReference>
<dbReference type="InterPro" id="IPR036866">
    <property type="entry name" value="RibonucZ/Hydroxyglut_hydro"/>
</dbReference>